<evidence type="ECO:0000256" key="4">
    <source>
        <dbReference type="SAM" id="MobiDB-lite"/>
    </source>
</evidence>
<dbReference type="InterPro" id="IPR006913">
    <property type="entry name" value="CENP-V/GFA"/>
</dbReference>
<feature type="compositionally biased region" description="Polar residues" evidence="4">
    <location>
        <begin position="1"/>
        <end position="16"/>
    </location>
</feature>
<evidence type="ECO:0000259" key="5">
    <source>
        <dbReference type="Pfam" id="PF04828"/>
    </source>
</evidence>
<feature type="domain" description="CENP-V/GFA" evidence="5">
    <location>
        <begin position="29"/>
        <end position="121"/>
    </location>
</feature>
<organism evidence="6 7">
    <name type="scientific">Trichosporon asahii var. asahii (strain ATCC 90039 / CBS 2479 / JCM 2466 / KCTC 7840 / NBRC 103889/ NCYC 2677 / UAMH 7654)</name>
    <name type="common">Yeast</name>
    <dbReference type="NCBI Taxonomy" id="1186058"/>
    <lineage>
        <taxon>Eukaryota</taxon>
        <taxon>Fungi</taxon>
        <taxon>Dikarya</taxon>
        <taxon>Basidiomycota</taxon>
        <taxon>Agaricomycotina</taxon>
        <taxon>Tremellomycetes</taxon>
        <taxon>Trichosporonales</taxon>
        <taxon>Trichosporonaceae</taxon>
        <taxon>Trichosporon</taxon>
    </lineage>
</organism>
<reference evidence="6 7" key="1">
    <citation type="journal article" date="2012" name="Eukaryot. Cell">
        <title>Draft genome sequence of CBS 2479, the standard type strain of Trichosporon asahii.</title>
        <authorList>
            <person name="Yang R.Y."/>
            <person name="Li H.T."/>
            <person name="Zhu H."/>
            <person name="Zhou G.P."/>
            <person name="Wang M."/>
            <person name="Wang L."/>
        </authorList>
    </citation>
    <scope>NUCLEOTIDE SEQUENCE [LARGE SCALE GENOMIC DNA]</scope>
    <source>
        <strain evidence="7">ATCC 90039 / CBS 2479 / JCM 2466 / KCTC 7840 / NCYC 2677 / UAMH 7654</strain>
    </source>
</reference>
<comment type="caution">
    <text evidence="6">The sequence shown here is derived from an EMBL/GenBank/DDBJ whole genome shotgun (WGS) entry which is preliminary data.</text>
</comment>
<dbReference type="Pfam" id="PF04828">
    <property type="entry name" value="GFA"/>
    <property type="match status" value="1"/>
</dbReference>
<dbReference type="KEGG" id="tasa:A1Q1_06422"/>
<dbReference type="GO" id="GO:0016846">
    <property type="term" value="F:carbon-sulfur lyase activity"/>
    <property type="evidence" value="ECO:0007669"/>
    <property type="project" value="InterPro"/>
</dbReference>
<name>J4U5E3_TRIAS</name>
<protein>
    <recommendedName>
        <fullName evidence="5">CENP-V/GFA domain-containing protein</fullName>
    </recommendedName>
</protein>
<accession>J4U5E3</accession>
<feature type="region of interest" description="Disordered" evidence="4">
    <location>
        <begin position="1"/>
        <end position="23"/>
    </location>
</feature>
<dbReference type="GO" id="GO:0046872">
    <property type="term" value="F:metal ion binding"/>
    <property type="evidence" value="ECO:0007669"/>
    <property type="project" value="UniProtKB-KW"/>
</dbReference>
<dbReference type="GeneID" id="25989934"/>
<dbReference type="RefSeq" id="XP_014177011.1">
    <property type="nucleotide sequence ID" value="XM_014321536.1"/>
</dbReference>
<dbReference type="InterPro" id="IPR011057">
    <property type="entry name" value="Mss4-like_sf"/>
</dbReference>
<sequence>MNPQSFIPSELSSPGSHSAPDLLSTAAEPSQLTSDCVDCRKFTGGLGAYLIHVPSSVVHVQGDVKEHSVSGFGGRTARRFWCPSCGCALFDRNQQGDFYVMAGLLPPGSVPRPGNEIWCKDMEKWEHLYVPDNSHQTQAE</sequence>
<keyword evidence="2" id="KW-0479">Metal-binding</keyword>
<evidence type="ECO:0000256" key="3">
    <source>
        <dbReference type="ARBA" id="ARBA00022833"/>
    </source>
</evidence>
<evidence type="ECO:0000313" key="7">
    <source>
        <dbReference type="Proteomes" id="UP000002748"/>
    </source>
</evidence>
<dbReference type="Proteomes" id="UP000002748">
    <property type="component" value="Unassembled WGS sequence"/>
</dbReference>
<evidence type="ECO:0000256" key="1">
    <source>
        <dbReference type="ARBA" id="ARBA00005495"/>
    </source>
</evidence>
<proteinExistence type="inferred from homology"/>
<dbReference type="HOGENOM" id="CLU_1836543_0_0_1"/>
<dbReference type="Gene3D" id="3.90.1590.10">
    <property type="entry name" value="glutathione-dependent formaldehyde- activating enzyme (gfa)"/>
    <property type="match status" value="1"/>
</dbReference>
<dbReference type="VEuPathDB" id="FungiDB:A1Q1_06422"/>
<dbReference type="OrthoDB" id="9985472at2759"/>
<evidence type="ECO:0000313" key="6">
    <source>
        <dbReference type="EMBL" id="EJT45190.1"/>
    </source>
</evidence>
<dbReference type="AlphaFoldDB" id="J4U5E3"/>
<evidence type="ECO:0000256" key="2">
    <source>
        <dbReference type="ARBA" id="ARBA00022723"/>
    </source>
</evidence>
<gene>
    <name evidence="6" type="ORF">A1Q1_06422</name>
</gene>
<comment type="similarity">
    <text evidence="1">Belongs to the Gfa family.</text>
</comment>
<dbReference type="EMBL" id="ALBS01000332">
    <property type="protein sequence ID" value="EJT45190.1"/>
    <property type="molecule type" value="Genomic_DNA"/>
</dbReference>
<dbReference type="SUPFAM" id="SSF51316">
    <property type="entry name" value="Mss4-like"/>
    <property type="match status" value="1"/>
</dbReference>
<keyword evidence="3" id="KW-0862">Zinc</keyword>